<organism evidence="10 11">
    <name type="scientific">Erythranthe guttata</name>
    <name type="common">Yellow monkey flower</name>
    <name type="synonym">Mimulus guttatus</name>
    <dbReference type="NCBI Taxonomy" id="4155"/>
    <lineage>
        <taxon>Eukaryota</taxon>
        <taxon>Viridiplantae</taxon>
        <taxon>Streptophyta</taxon>
        <taxon>Embryophyta</taxon>
        <taxon>Tracheophyta</taxon>
        <taxon>Spermatophyta</taxon>
        <taxon>Magnoliopsida</taxon>
        <taxon>eudicotyledons</taxon>
        <taxon>Gunneridae</taxon>
        <taxon>Pentapetalae</taxon>
        <taxon>asterids</taxon>
        <taxon>lamiids</taxon>
        <taxon>Lamiales</taxon>
        <taxon>Phrymaceae</taxon>
        <taxon>Erythranthe</taxon>
    </lineage>
</organism>
<keyword evidence="3 7" id="KW-0732">Signal</keyword>
<dbReference type="InterPro" id="IPR014756">
    <property type="entry name" value="Ig_E-set"/>
</dbReference>
<evidence type="ECO:0000256" key="5">
    <source>
        <dbReference type="ARBA" id="ARBA00073112"/>
    </source>
</evidence>
<dbReference type="InterPro" id="IPR011043">
    <property type="entry name" value="Gal_Oxase/kelch_b-propeller"/>
</dbReference>
<dbReference type="SUPFAM" id="SSF81296">
    <property type="entry name" value="E set domains"/>
    <property type="match status" value="1"/>
</dbReference>
<evidence type="ECO:0000256" key="1">
    <source>
        <dbReference type="ARBA" id="ARBA00004613"/>
    </source>
</evidence>
<dbReference type="KEGG" id="egt:105959564"/>
<proteinExistence type="predicted"/>
<keyword evidence="4" id="KW-0560">Oxidoreductase</keyword>
<dbReference type="AlphaFoldDB" id="A0A022RAJ3"/>
<evidence type="ECO:0000313" key="11">
    <source>
        <dbReference type="Proteomes" id="UP000030748"/>
    </source>
</evidence>
<dbReference type="Pfam" id="PF09118">
    <property type="entry name" value="GO-like_E_set"/>
    <property type="match status" value="1"/>
</dbReference>
<dbReference type="GO" id="GO:0098609">
    <property type="term" value="P:cell-cell adhesion"/>
    <property type="evidence" value="ECO:0000318"/>
    <property type="project" value="GO_Central"/>
</dbReference>
<comment type="subcellular location">
    <subcellularLocation>
        <location evidence="1">Secreted</location>
    </subcellularLocation>
</comment>
<feature type="signal peptide" evidence="7">
    <location>
        <begin position="1"/>
        <end position="18"/>
    </location>
</feature>
<evidence type="ECO:0000256" key="2">
    <source>
        <dbReference type="ARBA" id="ARBA00022525"/>
    </source>
</evidence>
<dbReference type="GO" id="GO:0045480">
    <property type="term" value="F:galactose oxidase activity"/>
    <property type="evidence" value="ECO:0000318"/>
    <property type="project" value="GO_Central"/>
</dbReference>
<keyword evidence="2" id="KW-0964">Secreted</keyword>
<dbReference type="InterPro" id="IPR015202">
    <property type="entry name" value="GO-like_E_set"/>
</dbReference>
<evidence type="ECO:0000259" key="9">
    <source>
        <dbReference type="Pfam" id="PF09118"/>
    </source>
</evidence>
<feature type="chain" id="PRO_5001504936" description="Aldehyde oxidase GLOX" evidence="7">
    <location>
        <begin position="19"/>
        <end position="548"/>
    </location>
</feature>
<dbReference type="InterPro" id="IPR013783">
    <property type="entry name" value="Ig-like_fold"/>
</dbReference>
<dbReference type="STRING" id="4155.A0A022RAJ3"/>
<dbReference type="InterPro" id="IPR037293">
    <property type="entry name" value="Gal_Oxidase_central_sf"/>
</dbReference>
<dbReference type="GO" id="GO:0042545">
    <property type="term" value="P:cell wall modification"/>
    <property type="evidence" value="ECO:0000318"/>
    <property type="project" value="GO_Central"/>
</dbReference>
<dbReference type="Gene3D" id="2.60.40.10">
    <property type="entry name" value="Immunoglobulins"/>
    <property type="match status" value="1"/>
</dbReference>
<protein>
    <recommendedName>
        <fullName evidence="5">Aldehyde oxidase GLOX</fullName>
    </recommendedName>
    <alternativeName>
        <fullName evidence="6">Glyoxal oxidase</fullName>
    </alternativeName>
</protein>
<dbReference type="Pfam" id="PF07250">
    <property type="entry name" value="Glyoxal_oxid_N"/>
    <property type="match status" value="1"/>
</dbReference>
<evidence type="ECO:0000259" key="8">
    <source>
        <dbReference type="Pfam" id="PF07250"/>
    </source>
</evidence>
<dbReference type="OMA" id="CINGKRS"/>
<evidence type="ECO:0000256" key="4">
    <source>
        <dbReference type="ARBA" id="ARBA00023002"/>
    </source>
</evidence>
<gene>
    <name evidence="10" type="ORF">MIMGU_mgv1a004035mg</name>
</gene>
<dbReference type="GO" id="GO:0009505">
    <property type="term" value="C:plant-type cell wall"/>
    <property type="evidence" value="ECO:0000318"/>
    <property type="project" value="GO_Central"/>
</dbReference>
<dbReference type="Gene3D" id="2.130.10.80">
    <property type="entry name" value="Galactose oxidase/kelch, beta-propeller"/>
    <property type="match status" value="1"/>
</dbReference>
<name>A0A022RAJ3_ERYGU</name>
<feature type="domain" description="Glyoxal oxidase N-terminal" evidence="8">
    <location>
        <begin position="45"/>
        <end position="431"/>
    </location>
</feature>
<evidence type="ECO:0000256" key="3">
    <source>
        <dbReference type="ARBA" id="ARBA00022729"/>
    </source>
</evidence>
<dbReference type="PANTHER" id="PTHR32208:SF62">
    <property type="entry name" value="OXIDASE, PUTATIVE, EXPRESSED-RELATED"/>
    <property type="match status" value="1"/>
</dbReference>
<feature type="domain" description="Galactose oxidase-like Early set" evidence="9">
    <location>
        <begin position="440"/>
        <end position="547"/>
    </location>
</feature>
<dbReference type="Proteomes" id="UP000030748">
    <property type="component" value="Unassembled WGS sequence"/>
</dbReference>
<dbReference type="GO" id="GO:0080001">
    <property type="term" value="P:mucilage extrusion from seed coat"/>
    <property type="evidence" value="ECO:0000318"/>
    <property type="project" value="GO_Central"/>
</dbReference>
<dbReference type="PhylomeDB" id="A0A022RAJ3"/>
<dbReference type="EMBL" id="KI630592">
    <property type="protein sequence ID" value="EYU36763.1"/>
    <property type="molecule type" value="Genomic_DNA"/>
</dbReference>
<evidence type="ECO:0000313" key="10">
    <source>
        <dbReference type="EMBL" id="EYU36763.1"/>
    </source>
</evidence>
<dbReference type="OrthoDB" id="2019572at2759"/>
<keyword evidence="11" id="KW-1185">Reference proteome</keyword>
<dbReference type="SUPFAM" id="SSF50965">
    <property type="entry name" value="Galactose oxidase, central domain"/>
    <property type="match status" value="1"/>
</dbReference>
<dbReference type="CDD" id="cd02851">
    <property type="entry name" value="E_set_GO_C"/>
    <property type="match status" value="1"/>
</dbReference>
<sequence>MFPSLFLSFHILILPLFPQPDFLPRASAAGGKWDVLLSNIGVSAMHIQLLNNDRVVIFDRTDFGSSNISLPAGKCRNDPNDTYSTVDCTAHSVEYDVVSNTVRPLTVQTDTWCSSGAVAPDGSLVQTGGYNDGDHAVRTFRPCNDSSCDWQEINPGLIKRRWYATNHILPDGKQIIIGGRRQFGFEFYPKTSPADYKSYNLSFLVQTYDPLIENNLYPFVFLNTDGNLFIFANNRAILFNYSNRVVVKTYPIIPGGDPRSYPSSGSAVLLPLKNNSGAEVLVCGGAPKDSYVNATNGIFLPALDTCGRIRINDPNPQWVVETMPGPRVMGDMVLLPNGNVLIINGARSGTAGWEYGRDPVLSPVIYRPDKSIWSRFEVQNSSTTPRMYHSTAVLLRDGRVLVGGNNPHAYYNFTGVLFPTDLTLEAFSPSYLDSKFASSRPVIVTPVSPSVIGYGQELTIGFAVASGRIIGSLVKVTMVAPSFTTHSFSMNQRLLVLSGGNVTTSFDNTTYQIRVITPGSGILAPSGYYLLFVVYQEIPSEGIWVQIK</sequence>
<dbReference type="PANTHER" id="PTHR32208">
    <property type="entry name" value="SECRETED PROTEIN-RELATED"/>
    <property type="match status" value="1"/>
</dbReference>
<dbReference type="GO" id="GO:0005615">
    <property type="term" value="C:extracellular space"/>
    <property type="evidence" value="ECO:0007669"/>
    <property type="project" value="UniProtKB-ARBA"/>
</dbReference>
<dbReference type="FunFam" id="2.130.10.80:FF:000001">
    <property type="entry name" value="Aldehyde oxidase GLOX"/>
    <property type="match status" value="1"/>
</dbReference>
<evidence type="ECO:0000256" key="6">
    <source>
        <dbReference type="ARBA" id="ARBA00077505"/>
    </source>
</evidence>
<dbReference type="eggNOG" id="ENOG502QPS4">
    <property type="taxonomic scope" value="Eukaryota"/>
</dbReference>
<reference evidence="10 11" key="1">
    <citation type="journal article" date="2013" name="Proc. Natl. Acad. Sci. U.S.A.">
        <title>Fine-scale variation in meiotic recombination in Mimulus inferred from population shotgun sequencing.</title>
        <authorList>
            <person name="Hellsten U."/>
            <person name="Wright K.M."/>
            <person name="Jenkins J."/>
            <person name="Shu S."/>
            <person name="Yuan Y."/>
            <person name="Wessler S.R."/>
            <person name="Schmutz J."/>
            <person name="Willis J.H."/>
            <person name="Rokhsar D.S."/>
        </authorList>
    </citation>
    <scope>NUCLEOTIDE SEQUENCE [LARGE SCALE GENOMIC DNA]</scope>
    <source>
        <strain evidence="11">cv. DUN x IM62</strain>
    </source>
</reference>
<dbReference type="InterPro" id="IPR009880">
    <property type="entry name" value="Glyoxal_oxidase_N"/>
</dbReference>
<evidence type="ECO:0000256" key="7">
    <source>
        <dbReference type="SAM" id="SignalP"/>
    </source>
</evidence>
<accession>A0A022RAJ3</accession>